<dbReference type="EMBL" id="RAQO01000002">
    <property type="protein sequence ID" value="RKF21558.1"/>
    <property type="molecule type" value="Genomic_DNA"/>
</dbReference>
<feature type="signal peptide" evidence="1">
    <location>
        <begin position="1"/>
        <end position="22"/>
    </location>
</feature>
<feature type="domain" description="Ice-binding protein C-terminal" evidence="2">
    <location>
        <begin position="207"/>
        <end position="229"/>
    </location>
</feature>
<evidence type="ECO:0000313" key="4">
    <source>
        <dbReference type="Proteomes" id="UP000286482"/>
    </source>
</evidence>
<evidence type="ECO:0000259" key="2">
    <source>
        <dbReference type="Pfam" id="PF07589"/>
    </source>
</evidence>
<sequence>MNKLTPLSLLAALAFLPSFANAGLVTVEFNDGDSLSDWTVDRAAPAGFEIVNNELVMSIDGTSSDSSFHKTKGMKLDIGRADYLAIDIMIDSAWEGVNRFGGIWATAFNLLGGISGWPILEFQGDDGIQAWDNNGWHATDASYNPDEFNNFAFQINDFGVEYLVNGNVIYTDPNDIYQTAYFGNVILNAKDAGFEYNVRYDNLSYRTVPEPTTLAIFGLALLGLTVKRKRS</sequence>
<dbReference type="RefSeq" id="WP_120353361.1">
    <property type="nucleotide sequence ID" value="NZ_RAQO01000002.1"/>
</dbReference>
<feature type="chain" id="PRO_5019515851" evidence="1">
    <location>
        <begin position="23"/>
        <end position="231"/>
    </location>
</feature>
<protein>
    <submittedName>
        <fullName evidence="3">PEP-CTERM sorting domain-containing protein</fullName>
    </submittedName>
</protein>
<reference evidence="3 4" key="1">
    <citation type="submission" date="2018-09" db="EMBL/GenBank/DDBJ databases">
        <authorList>
            <person name="Wang Z."/>
        </authorList>
    </citation>
    <scope>NUCLEOTIDE SEQUENCE [LARGE SCALE GENOMIC DNA]</scope>
    <source>
        <strain evidence="3 4">ALS 81</strain>
    </source>
</reference>
<evidence type="ECO:0000313" key="3">
    <source>
        <dbReference type="EMBL" id="RKF21558.1"/>
    </source>
</evidence>
<gene>
    <name evidence="3" type="ORF">DBZ36_02605</name>
</gene>
<keyword evidence="4" id="KW-1185">Reference proteome</keyword>
<organism evidence="3 4">
    <name type="scientific">Alginatibacterium sediminis</name>
    <dbReference type="NCBI Taxonomy" id="2164068"/>
    <lineage>
        <taxon>Bacteria</taxon>
        <taxon>Pseudomonadati</taxon>
        <taxon>Pseudomonadota</taxon>
        <taxon>Gammaproteobacteria</taxon>
        <taxon>Alteromonadales</taxon>
        <taxon>Alteromonadaceae</taxon>
        <taxon>Alginatibacterium</taxon>
    </lineage>
</organism>
<keyword evidence="1" id="KW-0732">Signal</keyword>
<dbReference type="Pfam" id="PF07589">
    <property type="entry name" value="PEP-CTERM"/>
    <property type="match status" value="1"/>
</dbReference>
<dbReference type="InterPro" id="IPR013424">
    <property type="entry name" value="Ice-binding_C"/>
</dbReference>
<dbReference type="OrthoDB" id="6384923at2"/>
<dbReference type="AlphaFoldDB" id="A0A420ELJ7"/>
<proteinExistence type="predicted"/>
<dbReference type="NCBIfam" id="TIGR02595">
    <property type="entry name" value="PEP_CTERM"/>
    <property type="match status" value="1"/>
</dbReference>
<comment type="caution">
    <text evidence="3">The sequence shown here is derived from an EMBL/GenBank/DDBJ whole genome shotgun (WGS) entry which is preliminary data.</text>
</comment>
<evidence type="ECO:0000256" key="1">
    <source>
        <dbReference type="SAM" id="SignalP"/>
    </source>
</evidence>
<name>A0A420ELJ7_9ALTE</name>
<dbReference type="Proteomes" id="UP000286482">
    <property type="component" value="Unassembled WGS sequence"/>
</dbReference>
<accession>A0A420ELJ7</accession>